<evidence type="ECO:0000256" key="3">
    <source>
        <dbReference type="ARBA" id="ARBA00023002"/>
    </source>
</evidence>
<dbReference type="PANTHER" id="PTHR24320">
    <property type="entry name" value="RETINOL DEHYDROGENASE"/>
    <property type="match status" value="1"/>
</dbReference>
<dbReference type="GO" id="GO:0016491">
    <property type="term" value="F:oxidoreductase activity"/>
    <property type="evidence" value="ECO:0007669"/>
    <property type="project" value="UniProtKB-KW"/>
</dbReference>
<keyword evidence="3" id="KW-0560">Oxidoreductase</keyword>
<organism evidence="4 5">
    <name type="scientific">Hyaloscypha variabilis (strain UAMH 11265 / GT02V1 / F)</name>
    <name type="common">Meliniomyces variabilis</name>
    <dbReference type="NCBI Taxonomy" id="1149755"/>
    <lineage>
        <taxon>Eukaryota</taxon>
        <taxon>Fungi</taxon>
        <taxon>Dikarya</taxon>
        <taxon>Ascomycota</taxon>
        <taxon>Pezizomycotina</taxon>
        <taxon>Leotiomycetes</taxon>
        <taxon>Helotiales</taxon>
        <taxon>Hyaloscyphaceae</taxon>
        <taxon>Hyaloscypha</taxon>
        <taxon>Hyaloscypha variabilis</taxon>
    </lineage>
</organism>
<evidence type="ECO:0000256" key="2">
    <source>
        <dbReference type="ARBA" id="ARBA00022857"/>
    </source>
</evidence>
<accession>A0A2J6S2N5</accession>
<dbReference type="PRINTS" id="PR00081">
    <property type="entry name" value="GDHRDH"/>
</dbReference>
<name>A0A2J6S2N5_HYAVF</name>
<dbReference type="Proteomes" id="UP000235786">
    <property type="component" value="Unassembled WGS sequence"/>
</dbReference>
<dbReference type="PANTHER" id="PTHR24320:SF252">
    <property type="entry name" value="DEHYDROGENASE_REDUCTASE FAMILY PROTEIN, PUTATIVE (AFU_ORTHOLOGUE AFUA_3G08550)-RELATED"/>
    <property type="match status" value="1"/>
</dbReference>
<keyword evidence="5" id="KW-1185">Reference proteome</keyword>
<reference evidence="4 5" key="1">
    <citation type="submission" date="2016-04" db="EMBL/GenBank/DDBJ databases">
        <title>A degradative enzymes factory behind the ericoid mycorrhizal symbiosis.</title>
        <authorList>
            <consortium name="DOE Joint Genome Institute"/>
            <person name="Martino E."/>
            <person name="Morin E."/>
            <person name="Grelet G."/>
            <person name="Kuo A."/>
            <person name="Kohler A."/>
            <person name="Daghino S."/>
            <person name="Barry K."/>
            <person name="Choi C."/>
            <person name="Cichocki N."/>
            <person name="Clum A."/>
            <person name="Copeland A."/>
            <person name="Hainaut M."/>
            <person name="Haridas S."/>
            <person name="Labutti K."/>
            <person name="Lindquist E."/>
            <person name="Lipzen A."/>
            <person name="Khouja H.-R."/>
            <person name="Murat C."/>
            <person name="Ohm R."/>
            <person name="Olson A."/>
            <person name="Spatafora J."/>
            <person name="Veneault-Fourrey C."/>
            <person name="Henrissat B."/>
            <person name="Grigoriev I."/>
            <person name="Martin F."/>
            <person name="Perotto S."/>
        </authorList>
    </citation>
    <scope>NUCLEOTIDE SEQUENCE [LARGE SCALE GENOMIC DNA]</scope>
    <source>
        <strain evidence="4 5">F</strain>
    </source>
</reference>
<dbReference type="OrthoDB" id="542013at2759"/>
<sequence>MLRMPQIIFRNKFLLPSLPPPGTFKDKKVLITGASGGLGLAAAVHYVNLGASLVIITARDAAKGETAKASIEAQTGTVRKGIVKVMLLDMSTLASTKSFADQLKSEIKDIDIVLLNAGALNTTFHLGAEGYEQTIQVTVLSTALLALLLLPWMKEAGKGRAHLAFVTSGRHRIVAIDTWPEENVLQWLSKEENWPSSMYATAKLLEQYVANEIAKLALNAYGVPEVIVNPLCPGMVKSELGRAYRTNYLLSLAVDLFSNLAMKTTEGGARTLVLATMTTPEENGKYYTNYQSDDDYKLAVQHNILGPKGQKMQAEVWKEVLAILEEKFPEVKEIVHPATK</sequence>
<evidence type="ECO:0000313" key="4">
    <source>
        <dbReference type="EMBL" id="PMD45021.1"/>
    </source>
</evidence>
<protein>
    <submittedName>
        <fullName evidence="4">NAD(P)-binding protein</fullName>
    </submittedName>
</protein>
<proteinExistence type="inferred from homology"/>
<dbReference type="AlphaFoldDB" id="A0A2J6S2N5"/>
<dbReference type="Gene3D" id="3.40.50.720">
    <property type="entry name" value="NAD(P)-binding Rossmann-like Domain"/>
    <property type="match status" value="1"/>
</dbReference>
<dbReference type="SUPFAM" id="SSF51735">
    <property type="entry name" value="NAD(P)-binding Rossmann-fold domains"/>
    <property type="match status" value="1"/>
</dbReference>
<evidence type="ECO:0000313" key="5">
    <source>
        <dbReference type="Proteomes" id="UP000235786"/>
    </source>
</evidence>
<dbReference type="InterPro" id="IPR036291">
    <property type="entry name" value="NAD(P)-bd_dom_sf"/>
</dbReference>
<dbReference type="STRING" id="1149755.A0A2J6S2N5"/>
<dbReference type="EMBL" id="KZ613940">
    <property type="protein sequence ID" value="PMD45021.1"/>
    <property type="molecule type" value="Genomic_DNA"/>
</dbReference>
<dbReference type="InterPro" id="IPR002347">
    <property type="entry name" value="SDR_fam"/>
</dbReference>
<dbReference type="Pfam" id="PF00106">
    <property type="entry name" value="adh_short"/>
    <property type="match status" value="1"/>
</dbReference>
<comment type="similarity">
    <text evidence="1">Belongs to the short-chain dehydrogenases/reductases (SDR) family.</text>
</comment>
<gene>
    <name evidence="4" type="ORF">L207DRAFT_524452</name>
</gene>
<keyword evidence="2" id="KW-0521">NADP</keyword>
<evidence type="ECO:0000256" key="1">
    <source>
        <dbReference type="ARBA" id="ARBA00006484"/>
    </source>
</evidence>